<dbReference type="Proteomes" id="UP001501821">
    <property type="component" value="Unassembled WGS sequence"/>
</dbReference>
<evidence type="ECO:0000259" key="1">
    <source>
        <dbReference type="PROSITE" id="PS51340"/>
    </source>
</evidence>
<gene>
    <name evidence="2" type="ORF">GCM10022242_10730</name>
</gene>
<dbReference type="EMBL" id="BAABAH010000003">
    <property type="protein sequence ID" value="GAA3809908.1"/>
    <property type="molecule type" value="Genomic_DNA"/>
</dbReference>
<dbReference type="SUPFAM" id="SSF50800">
    <property type="entry name" value="PK beta-barrel domain-like"/>
    <property type="match status" value="1"/>
</dbReference>
<name>A0ABP7I3M4_9ACTN</name>
<dbReference type="Gene3D" id="2.40.33.20">
    <property type="entry name" value="PK beta-barrel domain-like"/>
    <property type="match status" value="1"/>
</dbReference>
<keyword evidence="3" id="KW-1185">Reference proteome</keyword>
<protein>
    <submittedName>
        <fullName evidence="2">MOSC domain-containing protein</fullName>
    </submittedName>
</protein>
<dbReference type="RefSeq" id="WP_344773086.1">
    <property type="nucleotide sequence ID" value="NZ_BAABAH010000003.1"/>
</dbReference>
<comment type="caution">
    <text evidence="2">The sequence shown here is derived from an EMBL/GenBank/DDBJ whole genome shotgun (WGS) entry which is preliminary data.</text>
</comment>
<proteinExistence type="predicted"/>
<dbReference type="Pfam" id="PF03476">
    <property type="entry name" value="MOSC_N"/>
    <property type="match status" value="1"/>
</dbReference>
<evidence type="ECO:0000313" key="3">
    <source>
        <dbReference type="Proteomes" id="UP001501821"/>
    </source>
</evidence>
<dbReference type="InterPro" id="IPR005302">
    <property type="entry name" value="MoCF_Sase_C"/>
</dbReference>
<organism evidence="2 3">
    <name type="scientific">Nocardioides panacisoli</name>
    <dbReference type="NCBI Taxonomy" id="627624"/>
    <lineage>
        <taxon>Bacteria</taxon>
        <taxon>Bacillati</taxon>
        <taxon>Actinomycetota</taxon>
        <taxon>Actinomycetes</taxon>
        <taxon>Propionibacteriales</taxon>
        <taxon>Nocardioidaceae</taxon>
        <taxon>Nocardioides</taxon>
    </lineage>
</organism>
<feature type="domain" description="MOSC" evidence="1">
    <location>
        <begin position="80"/>
        <end position="249"/>
    </location>
</feature>
<sequence length="249" mass="27018">MKVVGLWRYPVKSLQGEAVASATVERDGVAGDRTWGIRDESTGRILTARRRPPLLEAAAAYDDGMPVVTLPDGSVLRGPGRQTDAALSDWLAMPVSLVSSAGDEGRAEFFADATDDTSEAIEFTMPEGRYVDAAPLLVLTTASLRTGEGLHPEGDWSPRRFRPNLLVDADGDGWLEDDWVGQRVLAGEVELRPAEPCVRCTMVTRPQPGLEADVDVFRTLARHHRGRFGVWSDVVVPGTLTVGDEVRPS</sequence>
<dbReference type="InterPro" id="IPR011037">
    <property type="entry name" value="Pyrv_Knase-like_insert_dom_sf"/>
</dbReference>
<accession>A0ABP7I3M4</accession>
<dbReference type="Pfam" id="PF03473">
    <property type="entry name" value="MOSC"/>
    <property type="match status" value="1"/>
</dbReference>
<reference evidence="3" key="1">
    <citation type="journal article" date="2019" name="Int. J. Syst. Evol. Microbiol.">
        <title>The Global Catalogue of Microorganisms (GCM) 10K type strain sequencing project: providing services to taxonomists for standard genome sequencing and annotation.</title>
        <authorList>
            <consortium name="The Broad Institute Genomics Platform"/>
            <consortium name="The Broad Institute Genome Sequencing Center for Infectious Disease"/>
            <person name="Wu L."/>
            <person name="Ma J."/>
        </authorList>
    </citation>
    <scope>NUCLEOTIDE SEQUENCE [LARGE SCALE GENOMIC DNA]</scope>
    <source>
        <strain evidence="3">JCM 16953</strain>
    </source>
</reference>
<evidence type="ECO:0000313" key="2">
    <source>
        <dbReference type="EMBL" id="GAA3809908.1"/>
    </source>
</evidence>
<dbReference type="InterPro" id="IPR005303">
    <property type="entry name" value="MOCOS_middle"/>
</dbReference>
<dbReference type="PROSITE" id="PS51340">
    <property type="entry name" value="MOSC"/>
    <property type="match status" value="1"/>
</dbReference>